<keyword evidence="3" id="KW-0106">Calcium</keyword>
<sequence length="365" mass="38656">MEALFGVTASSGLPSAPRSEGPEARAKHLHQNLWESPGVSGQRPSSEPPTALPSPVGAPGQPPAPLLSSWPERVLGWNCRKDGQVGVTGAPSFSMRVVRVATLLSEGVSPAAVRVGRHPDVTGRGGLKVARNVAGICSGALSSPSPGRGCQVWAYPLLLSLFGALQVIRLRHKGGCGPLAATRLLQRETMASRKAGTRGKAAATKQAQRGSSNVFSMFEQAQIQEFKEAFSCIDQNRDGIICKSDLRETYSQLGKVNVPEEELDAMLQEGKGPINFTVFLTLFGEKLNGTDPEEAILSAFRLFDPSGKGVVNRDEFKQLLLTQADKFSLAEVKTPAPSTPLQGPSQGPHPAGPWGGLGDPLPSWA</sequence>
<keyword evidence="1" id="KW-0479">Metal-binding</keyword>
<dbReference type="PROSITE" id="PS00018">
    <property type="entry name" value="EF_HAND_1"/>
    <property type="match status" value="1"/>
</dbReference>
<proteinExistence type="predicted"/>
<evidence type="ECO:0000313" key="6">
    <source>
        <dbReference type="Proteomes" id="UP001652580"/>
    </source>
</evidence>
<dbReference type="Proteomes" id="UP001652580">
    <property type="component" value="Chromosome 7"/>
</dbReference>
<dbReference type="InParanoid" id="A0A384AKN7"/>
<keyword evidence="2" id="KW-0677">Repeat</keyword>
<evidence type="ECO:0000259" key="5">
    <source>
        <dbReference type="PROSITE" id="PS50222"/>
    </source>
</evidence>
<dbReference type="KEGG" id="bacu:103005207"/>
<protein>
    <submittedName>
        <fullName evidence="7">Myosin regulatory light chain 2, atrial isoform isoform X1</fullName>
    </submittedName>
</protein>
<dbReference type="STRING" id="310752.A0A384AKN7"/>
<dbReference type="InterPro" id="IPR018247">
    <property type="entry name" value="EF_Hand_1_Ca_BS"/>
</dbReference>
<feature type="region of interest" description="Disordered" evidence="4">
    <location>
        <begin position="1"/>
        <end position="67"/>
    </location>
</feature>
<feature type="region of interest" description="Disordered" evidence="4">
    <location>
        <begin position="334"/>
        <end position="365"/>
    </location>
</feature>
<dbReference type="Pfam" id="PF13833">
    <property type="entry name" value="EF-hand_8"/>
    <property type="match status" value="1"/>
</dbReference>
<dbReference type="InterPro" id="IPR002048">
    <property type="entry name" value="EF_hand_dom"/>
</dbReference>
<dbReference type="PANTHER" id="PTHR23049">
    <property type="entry name" value="MYOSIN REGULATORY LIGHT CHAIN 2"/>
    <property type="match status" value="1"/>
</dbReference>
<dbReference type="Pfam" id="PF13202">
    <property type="entry name" value="EF-hand_5"/>
    <property type="match status" value="1"/>
</dbReference>
<dbReference type="RefSeq" id="XP_007187774.2">
    <property type="nucleotide sequence ID" value="XM_007187712.2"/>
</dbReference>
<evidence type="ECO:0000256" key="1">
    <source>
        <dbReference type="ARBA" id="ARBA00022723"/>
    </source>
</evidence>
<evidence type="ECO:0000256" key="2">
    <source>
        <dbReference type="ARBA" id="ARBA00022737"/>
    </source>
</evidence>
<dbReference type="SMART" id="SM00054">
    <property type="entry name" value="EFh"/>
    <property type="match status" value="2"/>
</dbReference>
<dbReference type="GO" id="GO:0005509">
    <property type="term" value="F:calcium ion binding"/>
    <property type="evidence" value="ECO:0007669"/>
    <property type="project" value="InterPro"/>
</dbReference>
<name>A0A384AKN7_BALAC</name>
<organism evidence="6 7">
    <name type="scientific">Balaenoptera acutorostrata</name>
    <name type="common">Common minke whale</name>
    <name type="synonym">Balaena rostrata</name>
    <dbReference type="NCBI Taxonomy" id="9767"/>
    <lineage>
        <taxon>Eukaryota</taxon>
        <taxon>Metazoa</taxon>
        <taxon>Chordata</taxon>
        <taxon>Craniata</taxon>
        <taxon>Vertebrata</taxon>
        <taxon>Euteleostomi</taxon>
        <taxon>Mammalia</taxon>
        <taxon>Eutheria</taxon>
        <taxon>Laurasiatheria</taxon>
        <taxon>Artiodactyla</taxon>
        <taxon>Whippomorpha</taxon>
        <taxon>Cetacea</taxon>
        <taxon>Mysticeti</taxon>
        <taxon>Balaenopteridae</taxon>
        <taxon>Balaenoptera</taxon>
    </lineage>
</organism>
<dbReference type="CTD" id="58498"/>
<evidence type="ECO:0000256" key="4">
    <source>
        <dbReference type="SAM" id="MobiDB-lite"/>
    </source>
</evidence>
<dbReference type="GeneID" id="103005207"/>
<dbReference type="AlphaFoldDB" id="A0A384AKN7"/>
<accession>A0A384AKN7</accession>
<evidence type="ECO:0000313" key="7">
    <source>
        <dbReference type="RefSeq" id="XP_007187774.2"/>
    </source>
</evidence>
<gene>
    <name evidence="7" type="primary">MYL7</name>
</gene>
<feature type="domain" description="EF-hand" evidence="5">
    <location>
        <begin position="221"/>
        <end position="256"/>
    </location>
</feature>
<evidence type="ECO:0000256" key="3">
    <source>
        <dbReference type="ARBA" id="ARBA00022837"/>
    </source>
</evidence>
<dbReference type="SUPFAM" id="SSF47473">
    <property type="entry name" value="EF-hand"/>
    <property type="match status" value="1"/>
</dbReference>
<dbReference type="PROSITE" id="PS50222">
    <property type="entry name" value="EF_HAND_2"/>
    <property type="match status" value="2"/>
</dbReference>
<keyword evidence="6" id="KW-1185">Reference proteome</keyword>
<dbReference type="Gene3D" id="1.10.238.10">
    <property type="entry name" value="EF-hand"/>
    <property type="match status" value="2"/>
</dbReference>
<dbReference type="InterPro" id="IPR050403">
    <property type="entry name" value="Myosin_RLC"/>
</dbReference>
<dbReference type="InterPro" id="IPR011992">
    <property type="entry name" value="EF-hand-dom_pair"/>
</dbReference>
<reference evidence="7" key="1">
    <citation type="submission" date="2025-08" db="UniProtKB">
        <authorList>
            <consortium name="RefSeq"/>
        </authorList>
    </citation>
    <scope>IDENTIFICATION</scope>
</reference>
<feature type="domain" description="EF-hand" evidence="5">
    <location>
        <begin position="291"/>
        <end position="326"/>
    </location>
</feature>